<protein>
    <recommendedName>
        <fullName evidence="2">dTDP-4-dehydrorhamnose reductase</fullName>
        <ecNumber evidence="2">1.1.1.133</ecNumber>
    </recommendedName>
</protein>
<gene>
    <name evidence="4" type="ORF">HMPREF9104_00012</name>
</gene>
<comment type="similarity">
    <text evidence="1 2">Belongs to the dTDP-4-dehydrorhamnose reductase family.</text>
</comment>
<evidence type="ECO:0000259" key="3">
    <source>
        <dbReference type="Pfam" id="PF04321"/>
    </source>
</evidence>
<dbReference type="HOGENOM" id="CLU_1924894_0_0_9"/>
<evidence type="ECO:0000313" key="5">
    <source>
        <dbReference type="Proteomes" id="UP000005025"/>
    </source>
</evidence>
<dbReference type="STRING" id="797516.HMPREF9104_00012"/>
<organism evidence="4 5">
    <name type="scientific">Lentilactobacillus kisonensis F0435</name>
    <dbReference type="NCBI Taxonomy" id="797516"/>
    <lineage>
        <taxon>Bacteria</taxon>
        <taxon>Bacillati</taxon>
        <taxon>Bacillota</taxon>
        <taxon>Bacilli</taxon>
        <taxon>Lactobacillales</taxon>
        <taxon>Lactobacillaceae</taxon>
        <taxon>Lentilactobacillus</taxon>
    </lineage>
</organism>
<reference evidence="4 5" key="1">
    <citation type="submission" date="2011-09" db="EMBL/GenBank/DDBJ databases">
        <authorList>
            <person name="Weinstock G."/>
            <person name="Sodergren E."/>
            <person name="Clifton S."/>
            <person name="Fulton L."/>
            <person name="Fulton B."/>
            <person name="Courtney L."/>
            <person name="Fronick C."/>
            <person name="Harrison M."/>
            <person name="Strong C."/>
            <person name="Farmer C."/>
            <person name="Delahaunty K."/>
            <person name="Markovic C."/>
            <person name="Hall O."/>
            <person name="Minx P."/>
            <person name="Tomlinson C."/>
            <person name="Mitreva M."/>
            <person name="Hou S."/>
            <person name="Chen J."/>
            <person name="Wollam A."/>
            <person name="Pepin K.H."/>
            <person name="Johnson M."/>
            <person name="Bhonagiri V."/>
            <person name="Zhang X."/>
            <person name="Suruliraj S."/>
            <person name="Warren W."/>
            <person name="Chinwalla A."/>
            <person name="Mardis E.R."/>
            <person name="Wilson R.K."/>
        </authorList>
    </citation>
    <scope>NUCLEOTIDE SEQUENCE [LARGE SCALE GENOMIC DNA]</scope>
    <source>
        <strain evidence="4 5">F0435</strain>
    </source>
</reference>
<dbReference type="GO" id="GO:0005829">
    <property type="term" value="C:cytosol"/>
    <property type="evidence" value="ECO:0007669"/>
    <property type="project" value="TreeGrafter"/>
</dbReference>
<dbReference type="AlphaFoldDB" id="H1LBQ2"/>
<comment type="function">
    <text evidence="2">Catalyzes the reduction of dTDP-6-deoxy-L-lyxo-4-hexulose to yield dTDP-L-rhamnose.</text>
</comment>
<proteinExistence type="inferred from homology"/>
<dbReference type="PATRIC" id="fig|797516.3.peg.12"/>
<keyword evidence="2" id="KW-0560">Oxidoreductase</keyword>
<comment type="caution">
    <text evidence="4">The sequence shown here is derived from an EMBL/GenBank/DDBJ whole genome shotgun (WGS) entry which is preliminary data.</text>
</comment>
<dbReference type="InterPro" id="IPR036291">
    <property type="entry name" value="NAD(P)-bd_dom_sf"/>
</dbReference>
<keyword evidence="2" id="KW-0521">NADP</keyword>
<dbReference type="GO" id="GO:0019305">
    <property type="term" value="P:dTDP-rhamnose biosynthetic process"/>
    <property type="evidence" value="ECO:0007669"/>
    <property type="project" value="UniProtKB-UniPathway"/>
</dbReference>
<dbReference type="SUPFAM" id="SSF51735">
    <property type="entry name" value="NAD(P)-binding Rossmann-fold domains"/>
    <property type="match status" value="1"/>
</dbReference>
<feature type="domain" description="RmlD-like substrate binding" evidence="3">
    <location>
        <begin position="4"/>
        <end position="98"/>
    </location>
</feature>
<dbReference type="GO" id="GO:0008831">
    <property type="term" value="F:dTDP-4-dehydrorhamnose reductase activity"/>
    <property type="evidence" value="ECO:0007669"/>
    <property type="project" value="UniProtKB-EC"/>
</dbReference>
<evidence type="ECO:0000256" key="2">
    <source>
        <dbReference type="RuleBase" id="RU364082"/>
    </source>
</evidence>
<dbReference type="EMBL" id="AGRJ01000002">
    <property type="protein sequence ID" value="EHO54729.1"/>
    <property type="molecule type" value="Genomic_DNA"/>
</dbReference>
<dbReference type="UniPathway" id="UPA00124"/>
<dbReference type="PANTHER" id="PTHR10491">
    <property type="entry name" value="DTDP-4-DEHYDRORHAMNOSE REDUCTASE"/>
    <property type="match status" value="1"/>
</dbReference>
<dbReference type="Gene3D" id="3.40.50.720">
    <property type="entry name" value="NAD(P)-binding Rossmann-like Domain"/>
    <property type="match status" value="1"/>
</dbReference>
<name>H1LBQ2_9LACO</name>
<dbReference type="PANTHER" id="PTHR10491:SF4">
    <property type="entry name" value="METHIONINE ADENOSYLTRANSFERASE 2 SUBUNIT BETA"/>
    <property type="match status" value="1"/>
</dbReference>
<sequence>MKKYMITGAQGQLGTELSKLLHEKMLSFQGYGSTDLDITNRNLVFEKVNKLRPDVIFHCAAYTAVDDAEDVGKKTNWKINVDGTKNIIDASKKYMQFVVLSVQIMYLMEPIRENIKLKILLIPEMNMVKLN</sequence>
<dbReference type="InterPro" id="IPR029903">
    <property type="entry name" value="RmlD-like-bd"/>
</dbReference>
<dbReference type="Pfam" id="PF04321">
    <property type="entry name" value="RmlD_sub_bind"/>
    <property type="match status" value="1"/>
</dbReference>
<dbReference type="InterPro" id="IPR005913">
    <property type="entry name" value="dTDP_dehydrorham_reduct"/>
</dbReference>
<dbReference type="EC" id="1.1.1.133" evidence="2"/>
<comment type="pathway">
    <text evidence="2">Carbohydrate biosynthesis; dTDP-L-rhamnose biosynthesis.</text>
</comment>
<evidence type="ECO:0000256" key="1">
    <source>
        <dbReference type="ARBA" id="ARBA00010944"/>
    </source>
</evidence>
<dbReference type="Proteomes" id="UP000005025">
    <property type="component" value="Unassembled WGS sequence"/>
</dbReference>
<evidence type="ECO:0000313" key="4">
    <source>
        <dbReference type="EMBL" id="EHO54729.1"/>
    </source>
</evidence>
<accession>H1LBQ2</accession>